<feature type="transmembrane region" description="Helical" evidence="1">
    <location>
        <begin position="56"/>
        <end position="78"/>
    </location>
</feature>
<dbReference type="OrthoDB" id="4211860at2"/>
<sequence>MTATSDPAAEIGGDLLSRVSAVVYWFLVVEVLLVLTTAPALVAVVLLAGGEGNAPLIGLCFVPVAPALSAAVFAWRVFRTDRDLAPARHFRRGYRLNWLDVLRWWVPTLAVLTLIGFTLANLDAAGVPAGYGPVLVLVALGVLVWAAQALVLSSALSLRTRDLVRLAGYYLGARPAVALGTLSLVVAAVGIVALTSDWVLVLLASPGTFVLLRNADPVLRDATGRFTA</sequence>
<evidence type="ECO:0000313" key="3">
    <source>
        <dbReference type="Proteomes" id="UP000239494"/>
    </source>
</evidence>
<evidence type="ECO:0008006" key="4">
    <source>
        <dbReference type="Google" id="ProtNLM"/>
    </source>
</evidence>
<keyword evidence="3" id="KW-1185">Reference proteome</keyword>
<keyword evidence="1" id="KW-0812">Transmembrane</keyword>
<keyword evidence="1" id="KW-1133">Transmembrane helix</keyword>
<dbReference type="EMBL" id="PVTF01000002">
    <property type="protein sequence ID" value="PRY44514.1"/>
    <property type="molecule type" value="Genomic_DNA"/>
</dbReference>
<gene>
    <name evidence="2" type="ORF">CLV43_10279</name>
</gene>
<feature type="transmembrane region" description="Helical" evidence="1">
    <location>
        <begin position="22"/>
        <end position="49"/>
    </location>
</feature>
<reference evidence="2 3" key="1">
    <citation type="submission" date="2018-03" db="EMBL/GenBank/DDBJ databases">
        <title>Genomic Encyclopedia of Archaeal and Bacterial Type Strains, Phase II (KMG-II): from individual species to whole genera.</title>
        <authorList>
            <person name="Goeker M."/>
        </authorList>
    </citation>
    <scope>NUCLEOTIDE SEQUENCE [LARGE SCALE GENOMIC DNA]</scope>
    <source>
        <strain evidence="2 3">DSM 44720</strain>
    </source>
</reference>
<organism evidence="2 3">
    <name type="scientific">Umezawaea tangerina</name>
    <dbReference type="NCBI Taxonomy" id="84725"/>
    <lineage>
        <taxon>Bacteria</taxon>
        <taxon>Bacillati</taxon>
        <taxon>Actinomycetota</taxon>
        <taxon>Actinomycetes</taxon>
        <taxon>Pseudonocardiales</taxon>
        <taxon>Pseudonocardiaceae</taxon>
        <taxon>Umezawaea</taxon>
    </lineage>
</organism>
<evidence type="ECO:0000313" key="2">
    <source>
        <dbReference type="EMBL" id="PRY44514.1"/>
    </source>
</evidence>
<comment type="caution">
    <text evidence="2">The sequence shown here is derived from an EMBL/GenBank/DDBJ whole genome shotgun (WGS) entry which is preliminary data.</text>
</comment>
<feature type="transmembrane region" description="Helical" evidence="1">
    <location>
        <begin position="104"/>
        <end position="122"/>
    </location>
</feature>
<keyword evidence="1" id="KW-0472">Membrane</keyword>
<dbReference type="AlphaFoldDB" id="A0A2T0TFT0"/>
<dbReference type="Proteomes" id="UP000239494">
    <property type="component" value="Unassembled WGS sequence"/>
</dbReference>
<proteinExistence type="predicted"/>
<accession>A0A2T0TFT0</accession>
<protein>
    <recommendedName>
        <fullName evidence="4">Membrane protein YesL</fullName>
    </recommendedName>
</protein>
<feature type="transmembrane region" description="Helical" evidence="1">
    <location>
        <begin position="176"/>
        <end position="203"/>
    </location>
</feature>
<name>A0A2T0TFT0_9PSEU</name>
<evidence type="ECO:0000256" key="1">
    <source>
        <dbReference type="SAM" id="Phobius"/>
    </source>
</evidence>
<dbReference type="RefSeq" id="WP_106186135.1">
    <property type="nucleotide sequence ID" value="NZ_PVTF01000002.1"/>
</dbReference>
<feature type="transmembrane region" description="Helical" evidence="1">
    <location>
        <begin position="134"/>
        <end position="156"/>
    </location>
</feature>